<feature type="compositionally biased region" description="Polar residues" evidence="10">
    <location>
        <begin position="617"/>
        <end position="631"/>
    </location>
</feature>
<feature type="compositionally biased region" description="Acidic residues" evidence="10">
    <location>
        <begin position="367"/>
        <end position="381"/>
    </location>
</feature>
<dbReference type="InterPro" id="IPR038664">
    <property type="entry name" value="Gar1/Naf1_Cbf5-bd_sf"/>
</dbReference>
<protein>
    <recommendedName>
        <fullName evidence="3">H/ACA ribonucleoprotein complex non-core subunit NAF1</fullName>
    </recommendedName>
    <alternativeName>
        <fullName evidence="9">Nuclear assembly factor 1</fullName>
    </alternativeName>
</protein>
<keyword evidence="8" id="KW-0539">Nucleus</keyword>
<evidence type="ECO:0000256" key="4">
    <source>
        <dbReference type="ARBA" id="ARBA00022517"/>
    </source>
</evidence>
<dbReference type="PANTHER" id="PTHR31633">
    <property type="entry name" value="H/ACA RIBONUCLEOPROTEIN COMPLEX NON-CORE SUBUNIT NAF1"/>
    <property type="match status" value="1"/>
</dbReference>
<feature type="compositionally biased region" description="Low complexity" evidence="10">
    <location>
        <begin position="524"/>
        <end position="536"/>
    </location>
</feature>
<dbReference type="GO" id="GO:0001522">
    <property type="term" value="P:pseudouridine synthesis"/>
    <property type="evidence" value="ECO:0007669"/>
    <property type="project" value="InterPro"/>
</dbReference>
<feature type="region of interest" description="Disordered" evidence="10">
    <location>
        <begin position="598"/>
        <end position="643"/>
    </location>
</feature>
<feature type="region of interest" description="Disordered" evidence="10">
    <location>
        <begin position="1"/>
        <end position="42"/>
    </location>
</feature>
<evidence type="ECO:0000256" key="5">
    <source>
        <dbReference type="ARBA" id="ARBA00022552"/>
    </source>
</evidence>
<feature type="compositionally biased region" description="Pro residues" evidence="10">
    <location>
        <begin position="567"/>
        <end position="577"/>
    </location>
</feature>
<dbReference type="SUPFAM" id="SSF50447">
    <property type="entry name" value="Translation proteins"/>
    <property type="match status" value="1"/>
</dbReference>
<evidence type="ECO:0000256" key="3">
    <source>
        <dbReference type="ARBA" id="ARBA00021438"/>
    </source>
</evidence>
<feature type="compositionally biased region" description="Acidic residues" evidence="10">
    <location>
        <begin position="179"/>
        <end position="198"/>
    </location>
</feature>
<reference evidence="11 12" key="1">
    <citation type="submission" date="2020-03" db="EMBL/GenBank/DDBJ databases">
        <title>Draft Genome Sequence of Cudoniella acicularis.</title>
        <authorList>
            <person name="Buettner E."/>
            <person name="Kellner H."/>
        </authorList>
    </citation>
    <scope>NUCLEOTIDE SEQUENCE [LARGE SCALE GENOMIC DNA]</scope>
    <source>
        <strain evidence="11 12">DSM 108380</strain>
    </source>
</reference>
<evidence type="ECO:0000313" key="11">
    <source>
        <dbReference type="EMBL" id="KAF4637705.1"/>
    </source>
</evidence>
<dbReference type="GO" id="GO:0005732">
    <property type="term" value="C:sno(s)RNA-containing ribonucleoprotein complex"/>
    <property type="evidence" value="ECO:0007669"/>
    <property type="project" value="InterPro"/>
</dbReference>
<keyword evidence="5" id="KW-0698">rRNA processing</keyword>
<gene>
    <name evidence="11" type="ORF">G7Y89_g379</name>
</gene>
<keyword evidence="12" id="KW-1185">Reference proteome</keyword>
<evidence type="ECO:0000256" key="2">
    <source>
        <dbReference type="ARBA" id="ARBA00009801"/>
    </source>
</evidence>
<feature type="compositionally biased region" description="Polar residues" evidence="10">
    <location>
        <begin position="138"/>
        <end position="157"/>
    </location>
</feature>
<accession>A0A8H4RYZ2</accession>
<dbReference type="Proteomes" id="UP000566819">
    <property type="component" value="Unassembled WGS sequence"/>
</dbReference>
<dbReference type="Pfam" id="PF04410">
    <property type="entry name" value="Gar1"/>
    <property type="match status" value="1"/>
</dbReference>
<dbReference type="FunFam" id="2.40.10.230:FF:000002">
    <property type="entry name" value="H/ACA ribonucleoprotein complex non-core subunit NAF1"/>
    <property type="match status" value="1"/>
</dbReference>
<feature type="compositionally biased region" description="Basic and acidic residues" evidence="10">
    <location>
        <begin position="475"/>
        <end position="504"/>
    </location>
</feature>
<sequence length="643" mass="69088">MDNEKMDLDSTSRIPTGPDLTMDNAEHASLGKGVVPEIPTPVAGVPDIQMETEASDALDTPPLTSGLEALLGGLNQPINSTENIPTLAPLEDLPLVEKNSIDALTAPLPLSSERTAIESAVPTHAPKVITESVLEQPEPTNASPIETEQPAASSTAIEGTPADEEHPEWEIDSSPIESSSDDSSSDDSSSDDESDEGDSGYKLLSPEEQARILMEGDGGSDDEGGTKGAKGSGSQLRTKNEIPEVVIPKPDVTITPAMPIEVLGSVETMVENTVLIKAQTSGEYRVLESGSVLCLEDRSVIGVVSETIGRVEQPFYSILFTNDGEIAEAGLSLGTEVFYSAQHSTYVFTQALKAFKGSDASNLHDEEIGEEEMEFSDDEAEMEHKRRVKQQRADRRGGKMQQNGGSGRGGIPLQQQQTVYDPSKSISYDDADDDGPYKPLARPAGYADSVGRIEAPQEGSYQGGVNGHSNNYNRDQFRGRGRGDRGRGRGDRGRGRGGHQDRRGNGYSQPPQNRSNQAYPPQSPSSNFSQQQFQLPTNGFSQNPQTSQNSPVTSTGYASTEYSPLQPQLPPWPQFSPGFQPPPFPLPFQNMQNGWPMPNIPNMPSPTSGGAFINPAFFNNPQNPSPNHWNNQGQRGGRGRGGS</sequence>
<evidence type="ECO:0000256" key="7">
    <source>
        <dbReference type="ARBA" id="ARBA00022884"/>
    </source>
</evidence>
<dbReference type="GO" id="GO:0003723">
    <property type="term" value="F:RNA binding"/>
    <property type="evidence" value="ECO:0007669"/>
    <property type="project" value="UniProtKB-KW"/>
</dbReference>
<feature type="region of interest" description="Disordered" evidence="10">
    <location>
        <begin position="457"/>
        <end position="577"/>
    </location>
</feature>
<dbReference type="AlphaFoldDB" id="A0A8H4RYZ2"/>
<evidence type="ECO:0000313" key="12">
    <source>
        <dbReference type="Proteomes" id="UP000566819"/>
    </source>
</evidence>
<dbReference type="OrthoDB" id="21550at2759"/>
<evidence type="ECO:0000256" key="9">
    <source>
        <dbReference type="ARBA" id="ARBA00076743"/>
    </source>
</evidence>
<comment type="caution">
    <text evidence="11">The sequence shown here is derived from an EMBL/GenBank/DDBJ whole genome shotgun (WGS) entry which is preliminary data.</text>
</comment>
<dbReference type="PANTHER" id="PTHR31633:SF1">
    <property type="entry name" value="H_ACA RIBONUCLEOPROTEIN COMPLEX NON-CORE SUBUNIT NAF1"/>
    <property type="match status" value="1"/>
</dbReference>
<keyword evidence="7" id="KW-0694">RNA-binding</keyword>
<evidence type="ECO:0000256" key="8">
    <source>
        <dbReference type="ARBA" id="ARBA00023242"/>
    </source>
</evidence>
<feature type="compositionally biased region" description="Basic and acidic residues" evidence="10">
    <location>
        <begin position="1"/>
        <end position="10"/>
    </location>
</feature>
<evidence type="ECO:0000256" key="1">
    <source>
        <dbReference type="ARBA" id="ARBA00004123"/>
    </source>
</evidence>
<evidence type="ECO:0000256" key="10">
    <source>
        <dbReference type="SAM" id="MobiDB-lite"/>
    </source>
</evidence>
<dbReference type="InterPro" id="IPR007504">
    <property type="entry name" value="H/ACA_rnp_Gar1/Naf1"/>
</dbReference>
<comment type="similarity">
    <text evidence="2">Belongs to the NAF1 family.</text>
</comment>
<dbReference type="GO" id="GO:0005634">
    <property type="term" value="C:nucleus"/>
    <property type="evidence" value="ECO:0007669"/>
    <property type="project" value="UniProtKB-SubCell"/>
</dbReference>
<feature type="compositionally biased region" description="Acidic residues" evidence="10">
    <location>
        <begin position="161"/>
        <end position="171"/>
    </location>
</feature>
<dbReference type="EMBL" id="JAAMPI010000013">
    <property type="protein sequence ID" value="KAF4637705.1"/>
    <property type="molecule type" value="Genomic_DNA"/>
</dbReference>
<feature type="compositionally biased region" description="Polar residues" evidence="10">
    <location>
        <begin position="537"/>
        <end position="563"/>
    </location>
</feature>
<dbReference type="Gene3D" id="2.40.10.230">
    <property type="entry name" value="Probable tRNA pseudouridine synthase domain"/>
    <property type="match status" value="1"/>
</dbReference>
<evidence type="ECO:0000256" key="6">
    <source>
        <dbReference type="ARBA" id="ARBA00022553"/>
    </source>
</evidence>
<comment type="subcellular location">
    <subcellularLocation>
        <location evidence="1">Nucleus</location>
    </subcellularLocation>
</comment>
<keyword evidence="6" id="KW-0597">Phosphoprotein</keyword>
<feature type="compositionally biased region" description="Gly residues" evidence="10">
    <location>
        <begin position="634"/>
        <end position="643"/>
    </location>
</feature>
<name>A0A8H4RYZ2_9HELO</name>
<proteinExistence type="inferred from homology"/>
<feature type="compositionally biased region" description="Polar residues" evidence="10">
    <location>
        <begin position="507"/>
        <end position="519"/>
    </location>
</feature>
<feature type="compositionally biased region" description="Polar residues" evidence="10">
    <location>
        <begin position="413"/>
        <end position="426"/>
    </location>
</feature>
<dbReference type="InterPro" id="IPR040309">
    <property type="entry name" value="Naf1"/>
</dbReference>
<dbReference type="GO" id="GO:0006364">
    <property type="term" value="P:rRNA processing"/>
    <property type="evidence" value="ECO:0007669"/>
    <property type="project" value="UniProtKB-KW"/>
</dbReference>
<feature type="region of interest" description="Disordered" evidence="10">
    <location>
        <begin position="367"/>
        <end position="444"/>
    </location>
</feature>
<keyword evidence="4" id="KW-0690">Ribosome biogenesis</keyword>
<dbReference type="InterPro" id="IPR009000">
    <property type="entry name" value="Transl_B-barrel_sf"/>
</dbReference>
<organism evidence="11 12">
    <name type="scientific">Cudoniella acicularis</name>
    <dbReference type="NCBI Taxonomy" id="354080"/>
    <lineage>
        <taxon>Eukaryota</taxon>
        <taxon>Fungi</taxon>
        <taxon>Dikarya</taxon>
        <taxon>Ascomycota</taxon>
        <taxon>Pezizomycotina</taxon>
        <taxon>Leotiomycetes</taxon>
        <taxon>Helotiales</taxon>
        <taxon>Tricladiaceae</taxon>
        <taxon>Cudoniella</taxon>
    </lineage>
</organism>
<dbReference type="GO" id="GO:0000493">
    <property type="term" value="P:box H/ACA snoRNP assembly"/>
    <property type="evidence" value="ECO:0007669"/>
    <property type="project" value="InterPro"/>
</dbReference>
<feature type="region of interest" description="Disordered" evidence="10">
    <location>
        <begin position="136"/>
        <end position="239"/>
    </location>
</feature>